<dbReference type="InterPro" id="IPR052570">
    <property type="entry name" value="FliJ"/>
</dbReference>
<organism evidence="12 13">
    <name type="scientific">Stenotrophomonas daejeonensis</name>
    <dbReference type="NCBI Taxonomy" id="659018"/>
    <lineage>
        <taxon>Bacteria</taxon>
        <taxon>Pseudomonadati</taxon>
        <taxon>Pseudomonadota</taxon>
        <taxon>Gammaproteobacteria</taxon>
        <taxon>Lysobacterales</taxon>
        <taxon>Lysobacteraceae</taxon>
        <taxon>Stenotrophomonas</taxon>
    </lineage>
</organism>
<keyword evidence="12" id="KW-0969">Cilium</keyword>
<dbReference type="OrthoDB" id="6049021at2"/>
<dbReference type="InterPro" id="IPR053716">
    <property type="entry name" value="Flag_assembly_chemotaxis_eff"/>
</dbReference>
<dbReference type="NCBIfam" id="TIGR02473">
    <property type="entry name" value="flagell_FliJ"/>
    <property type="match status" value="1"/>
</dbReference>
<dbReference type="AlphaFoldDB" id="A0A0R0EAI6"/>
<comment type="similarity">
    <text evidence="2">Belongs to the FliJ family.</text>
</comment>
<keyword evidence="8" id="KW-0653">Protein transport</keyword>
<evidence type="ECO:0000313" key="13">
    <source>
        <dbReference type="Proteomes" id="UP000050940"/>
    </source>
</evidence>
<feature type="region of interest" description="Disordered" evidence="11">
    <location>
        <begin position="120"/>
        <end position="157"/>
    </location>
</feature>
<dbReference type="GO" id="GO:0044781">
    <property type="term" value="P:bacterial-type flagellum organization"/>
    <property type="evidence" value="ECO:0007669"/>
    <property type="project" value="UniProtKB-KW"/>
</dbReference>
<reference evidence="12 13" key="1">
    <citation type="submission" date="2015-05" db="EMBL/GenBank/DDBJ databases">
        <title>Genome sequencing and analysis of members of genus Stenotrophomonas.</title>
        <authorList>
            <person name="Patil P.P."/>
            <person name="Midha S."/>
            <person name="Patil P.B."/>
        </authorList>
    </citation>
    <scope>NUCLEOTIDE SEQUENCE [LARGE SCALE GENOMIC DNA]</scope>
    <source>
        <strain evidence="12 13">JCM 16244</strain>
    </source>
</reference>
<evidence type="ECO:0000256" key="10">
    <source>
        <dbReference type="ARBA" id="ARBA00023225"/>
    </source>
</evidence>
<dbReference type="GO" id="GO:0015031">
    <property type="term" value="P:protein transport"/>
    <property type="evidence" value="ECO:0007669"/>
    <property type="project" value="UniProtKB-KW"/>
</dbReference>
<keyword evidence="7" id="KW-1005">Bacterial flagellum biogenesis</keyword>
<keyword evidence="4" id="KW-0813">Transport</keyword>
<evidence type="ECO:0000256" key="4">
    <source>
        <dbReference type="ARBA" id="ARBA00022448"/>
    </source>
</evidence>
<evidence type="ECO:0000313" key="12">
    <source>
        <dbReference type="EMBL" id="KRG87927.1"/>
    </source>
</evidence>
<dbReference type="GO" id="GO:0005886">
    <property type="term" value="C:plasma membrane"/>
    <property type="evidence" value="ECO:0007669"/>
    <property type="project" value="UniProtKB-SubCell"/>
</dbReference>
<feature type="compositionally biased region" description="Basic and acidic residues" evidence="11">
    <location>
        <begin position="122"/>
        <end position="140"/>
    </location>
</feature>
<comment type="subcellular location">
    <subcellularLocation>
        <location evidence="1">Cell membrane</location>
        <topology evidence="1">Peripheral membrane protein</topology>
        <orientation evidence="1">Cytoplasmic side</orientation>
    </subcellularLocation>
</comment>
<keyword evidence="5" id="KW-1003">Cell membrane</keyword>
<dbReference type="Proteomes" id="UP000050940">
    <property type="component" value="Unassembled WGS sequence"/>
</dbReference>
<evidence type="ECO:0000256" key="2">
    <source>
        <dbReference type="ARBA" id="ARBA00010004"/>
    </source>
</evidence>
<sequence length="157" mass="18258">MKQSRRLDPLLRRAQDHEDEVARVLAERQQSLDMHQSRLEELRRYAEEYANQQMASAQMAATSPAQLMNRRAFLDRLDSAVQQQSQTVDHNRERVDAERARLLLASRDKQVLEQLAASYRAQEQKVEDRRDQREMDDLGARRVRLAQQAAADEGKSS</sequence>
<evidence type="ECO:0000256" key="11">
    <source>
        <dbReference type="SAM" id="MobiDB-lite"/>
    </source>
</evidence>
<evidence type="ECO:0000256" key="5">
    <source>
        <dbReference type="ARBA" id="ARBA00022475"/>
    </source>
</evidence>
<protein>
    <recommendedName>
        <fullName evidence="3">Flagellar FliJ protein</fullName>
    </recommendedName>
</protein>
<accession>A0A0R0EAI6</accession>
<comment type="caution">
    <text evidence="12">The sequence shown here is derived from an EMBL/GenBank/DDBJ whole genome shotgun (WGS) entry which is preliminary data.</text>
</comment>
<dbReference type="InterPro" id="IPR012823">
    <property type="entry name" value="Flagell_FliJ"/>
</dbReference>
<gene>
    <name evidence="12" type="ORF">ABB34_02875</name>
</gene>
<evidence type="ECO:0000256" key="7">
    <source>
        <dbReference type="ARBA" id="ARBA00022795"/>
    </source>
</evidence>
<dbReference type="Gene3D" id="1.10.287.1700">
    <property type="match status" value="1"/>
</dbReference>
<evidence type="ECO:0000256" key="9">
    <source>
        <dbReference type="ARBA" id="ARBA00023136"/>
    </source>
</evidence>
<keyword evidence="10" id="KW-1006">Bacterial flagellum protein export</keyword>
<keyword evidence="9" id="KW-0472">Membrane</keyword>
<keyword evidence="6" id="KW-0145">Chemotaxis</keyword>
<name>A0A0R0EAI6_9GAMM</name>
<keyword evidence="12" id="KW-0966">Cell projection</keyword>
<dbReference type="GO" id="GO:0071973">
    <property type="term" value="P:bacterial-type flagellum-dependent cell motility"/>
    <property type="evidence" value="ECO:0007669"/>
    <property type="project" value="InterPro"/>
</dbReference>
<evidence type="ECO:0000256" key="1">
    <source>
        <dbReference type="ARBA" id="ARBA00004413"/>
    </source>
</evidence>
<dbReference type="PANTHER" id="PTHR38786">
    <property type="entry name" value="FLAGELLAR FLIJ PROTEIN"/>
    <property type="match status" value="1"/>
</dbReference>
<keyword evidence="12" id="KW-0282">Flagellum</keyword>
<proteinExistence type="inferred from homology"/>
<dbReference type="PANTHER" id="PTHR38786:SF1">
    <property type="entry name" value="FLAGELLAR FLIJ PROTEIN"/>
    <property type="match status" value="1"/>
</dbReference>
<dbReference type="PATRIC" id="fig|659018.3.peg.437"/>
<evidence type="ECO:0000256" key="8">
    <source>
        <dbReference type="ARBA" id="ARBA00022927"/>
    </source>
</evidence>
<dbReference type="GO" id="GO:0006935">
    <property type="term" value="P:chemotaxis"/>
    <property type="evidence" value="ECO:0007669"/>
    <property type="project" value="UniProtKB-KW"/>
</dbReference>
<dbReference type="GO" id="GO:0009288">
    <property type="term" value="C:bacterial-type flagellum"/>
    <property type="evidence" value="ECO:0007669"/>
    <property type="project" value="InterPro"/>
</dbReference>
<dbReference type="STRING" id="659018.ABB34_02875"/>
<dbReference type="Pfam" id="PF02050">
    <property type="entry name" value="FliJ"/>
    <property type="match status" value="1"/>
</dbReference>
<evidence type="ECO:0000256" key="3">
    <source>
        <dbReference type="ARBA" id="ARBA00020392"/>
    </source>
</evidence>
<keyword evidence="13" id="KW-1185">Reference proteome</keyword>
<evidence type="ECO:0000256" key="6">
    <source>
        <dbReference type="ARBA" id="ARBA00022500"/>
    </source>
</evidence>
<dbReference type="EMBL" id="LDJP01000012">
    <property type="protein sequence ID" value="KRG87927.1"/>
    <property type="molecule type" value="Genomic_DNA"/>
</dbReference>
<dbReference type="RefSeq" id="WP_057639735.1">
    <property type="nucleotide sequence ID" value="NZ_LDJP01000012.1"/>
</dbReference>